<accession>A0A2J8IUU9</accession>
<feature type="non-terminal residue" evidence="1">
    <location>
        <position position="140"/>
    </location>
</feature>
<gene>
    <name evidence="1" type="ORF">CK820_G0052932</name>
</gene>
<dbReference type="EMBL" id="NBAG03000580">
    <property type="protein sequence ID" value="PNI14294.1"/>
    <property type="molecule type" value="Genomic_DNA"/>
</dbReference>
<organism evidence="1 2">
    <name type="scientific">Pan troglodytes</name>
    <name type="common">Chimpanzee</name>
    <dbReference type="NCBI Taxonomy" id="9598"/>
    <lineage>
        <taxon>Eukaryota</taxon>
        <taxon>Metazoa</taxon>
        <taxon>Chordata</taxon>
        <taxon>Craniata</taxon>
        <taxon>Vertebrata</taxon>
        <taxon>Euteleostomi</taxon>
        <taxon>Mammalia</taxon>
        <taxon>Eutheria</taxon>
        <taxon>Euarchontoglires</taxon>
        <taxon>Primates</taxon>
        <taxon>Haplorrhini</taxon>
        <taxon>Catarrhini</taxon>
        <taxon>Hominidae</taxon>
        <taxon>Pan</taxon>
    </lineage>
</organism>
<comment type="caution">
    <text evidence="1">The sequence shown here is derived from an EMBL/GenBank/DDBJ whole genome shotgun (WGS) entry which is preliminary data.</text>
</comment>
<sequence>MKRMRQEHRLCCVVVLEPVERVSTWVAFQSDGTVTSCDSLFAHLHGYVSGEDVAGQHITDLIPSVQLPPSGQHIPKNLKIQRSVGRARDGTTFPLSLKLKSQPSSEEATTGEAAPVRGYRASVWVFCTISGLVTLLPDGT</sequence>
<dbReference type="SUPFAM" id="SSF55785">
    <property type="entry name" value="PYP-like sensor domain (PAS domain)"/>
    <property type="match status" value="1"/>
</dbReference>
<evidence type="ECO:0000313" key="2">
    <source>
        <dbReference type="Proteomes" id="UP000236370"/>
    </source>
</evidence>
<dbReference type="Proteomes" id="UP000236370">
    <property type="component" value="Unassembled WGS sequence"/>
</dbReference>
<dbReference type="InterPro" id="IPR035965">
    <property type="entry name" value="PAS-like_dom_sf"/>
</dbReference>
<reference evidence="1 2" key="1">
    <citation type="submission" date="2017-12" db="EMBL/GenBank/DDBJ databases">
        <title>High-resolution comparative analysis of great ape genomes.</title>
        <authorList>
            <person name="Pollen A."/>
            <person name="Hastie A."/>
            <person name="Hormozdiari F."/>
            <person name="Dougherty M."/>
            <person name="Liu R."/>
            <person name="Chaisson M."/>
            <person name="Hoppe E."/>
            <person name="Hill C."/>
            <person name="Pang A."/>
            <person name="Hillier L."/>
            <person name="Baker C."/>
            <person name="Armstrong J."/>
            <person name="Shendure J."/>
            <person name="Paten B."/>
            <person name="Wilson R."/>
            <person name="Chao H."/>
            <person name="Schneider V."/>
            <person name="Ventura M."/>
            <person name="Kronenberg Z."/>
            <person name="Murali S."/>
            <person name="Gordon D."/>
            <person name="Cantsilieris S."/>
            <person name="Munson K."/>
            <person name="Nelson B."/>
            <person name="Raja A."/>
            <person name="Underwood J."/>
            <person name="Diekhans M."/>
            <person name="Fiddes I."/>
            <person name="Haussler D."/>
            <person name="Eichler E."/>
        </authorList>
    </citation>
    <scope>NUCLEOTIDE SEQUENCE [LARGE SCALE GENOMIC DNA]</scope>
    <source>
        <strain evidence="1">Yerkes chimp pedigree #C0471</strain>
    </source>
</reference>
<proteinExistence type="predicted"/>
<evidence type="ECO:0000313" key="1">
    <source>
        <dbReference type="EMBL" id="PNI14294.1"/>
    </source>
</evidence>
<name>A0A2J8IUU9_PANTR</name>
<dbReference type="AlphaFoldDB" id="A0A2J8IUU9"/>
<protein>
    <submittedName>
        <fullName evidence="1">PASK isoform 13</fullName>
    </submittedName>
</protein>